<keyword evidence="3" id="KW-1185">Reference proteome</keyword>
<protein>
    <recommendedName>
        <fullName evidence="1">O-methyltransferase dimerisation domain-containing protein</fullName>
    </recommendedName>
</protein>
<dbReference type="PANTHER" id="PTHR11746">
    <property type="entry name" value="O-METHYLTRANSFERASE"/>
    <property type="match status" value="1"/>
</dbReference>
<dbReference type="SUPFAM" id="SSF46785">
    <property type="entry name" value="Winged helix' DNA-binding domain"/>
    <property type="match status" value="1"/>
</dbReference>
<dbReference type="Proteomes" id="UP000026962">
    <property type="component" value="Chromosome 11"/>
</dbReference>
<dbReference type="Pfam" id="PF08100">
    <property type="entry name" value="Dimerisation"/>
    <property type="match status" value="1"/>
</dbReference>
<dbReference type="STRING" id="4537.A0A0E0MEV9"/>
<dbReference type="InterPro" id="IPR036388">
    <property type="entry name" value="WH-like_DNA-bd_sf"/>
</dbReference>
<dbReference type="HOGENOM" id="CLU_1263314_0_0_1"/>
<evidence type="ECO:0000313" key="2">
    <source>
        <dbReference type="EnsemblPlants" id="OPUNC11G09640.1"/>
    </source>
</evidence>
<proteinExistence type="predicted"/>
<dbReference type="InterPro" id="IPR012967">
    <property type="entry name" value="COMT_dimerisation"/>
</dbReference>
<dbReference type="InterPro" id="IPR016461">
    <property type="entry name" value="COMT-like"/>
</dbReference>
<dbReference type="AlphaFoldDB" id="A0A0E0MEV9"/>
<name>A0A0E0MEV9_ORYPU</name>
<sequence length="219" mass="23904">MSSSPQSLNSSDLSFRAPNSEFSSSCHSLPDLVAALFLPSAKLPFLRRLMRLLVHSGVFAADNDTTESAGTYRLTPLSWLLVEGEVTAHVVDGHHSQVPVVLAGTSRHFVKAVKGLVQLFRKDVLPSSSFEEVHGTVLFEESMVSLDHSSFATVLRECSEVFQGVELLTDCRGGSEGHCRGLPAHHVAGDMFRAIPPAQAVMLKAIRWTVFRGGDFMRK</sequence>
<organism evidence="2">
    <name type="scientific">Oryza punctata</name>
    <name type="common">Red rice</name>
    <dbReference type="NCBI Taxonomy" id="4537"/>
    <lineage>
        <taxon>Eukaryota</taxon>
        <taxon>Viridiplantae</taxon>
        <taxon>Streptophyta</taxon>
        <taxon>Embryophyta</taxon>
        <taxon>Tracheophyta</taxon>
        <taxon>Spermatophyta</taxon>
        <taxon>Magnoliopsida</taxon>
        <taxon>Liliopsida</taxon>
        <taxon>Poales</taxon>
        <taxon>Poaceae</taxon>
        <taxon>BOP clade</taxon>
        <taxon>Oryzoideae</taxon>
        <taxon>Oryzeae</taxon>
        <taxon>Oryzinae</taxon>
        <taxon>Oryza</taxon>
    </lineage>
</organism>
<evidence type="ECO:0000259" key="1">
    <source>
        <dbReference type="Pfam" id="PF08100"/>
    </source>
</evidence>
<dbReference type="InterPro" id="IPR036390">
    <property type="entry name" value="WH_DNA-bd_sf"/>
</dbReference>
<dbReference type="GO" id="GO:0008168">
    <property type="term" value="F:methyltransferase activity"/>
    <property type="evidence" value="ECO:0007669"/>
    <property type="project" value="InterPro"/>
</dbReference>
<dbReference type="Gramene" id="OPUNC11G09640.1">
    <property type="protein sequence ID" value="OPUNC11G09640.1"/>
    <property type="gene ID" value="OPUNC11G09640"/>
</dbReference>
<evidence type="ECO:0000313" key="3">
    <source>
        <dbReference type="Proteomes" id="UP000026962"/>
    </source>
</evidence>
<reference evidence="2" key="2">
    <citation type="submission" date="2018-05" db="EMBL/GenBank/DDBJ databases">
        <title>OpunRS2 (Oryza punctata Reference Sequence Version 2).</title>
        <authorList>
            <person name="Zhang J."/>
            <person name="Kudrna D."/>
            <person name="Lee S."/>
            <person name="Talag J."/>
            <person name="Welchert J."/>
            <person name="Wing R.A."/>
        </authorList>
    </citation>
    <scope>NUCLEOTIDE SEQUENCE [LARGE SCALE GENOMIC DNA]</scope>
</reference>
<dbReference type="GO" id="GO:0046983">
    <property type="term" value="F:protein dimerization activity"/>
    <property type="evidence" value="ECO:0007669"/>
    <property type="project" value="InterPro"/>
</dbReference>
<dbReference type="EnsemblPlants" id="OPUNC11G09640.1">
    <property type="protein sequence ID" value="OPUNC11G09640.1"/>
    <property type="gene ID" value="OPUNC11G09640"/>
</dbReference>
<reference evidence="2" key="1">
    <citation type="submission" date="2015-04" db="UniProtKB">
        <authorList>
            <consortium name="EnsemblPlants"/>
        </authorList>
    </citation>
    <scope>IDENTIFICATION</scope>
</reference>
<feature type="domain" description="O-methyltransferase dimerisation" evidence="1">
    <location>
        <begin position="27"/>
        <end position="83"/>
    </location>
</feature>
<accession>A0A0E0MEV9</accession>
<dbReference type="eggNOG" id="KOG3178">
    <property type="taxonomic scope" value="Eukaryota"/>
</dbReference>
<dbReference type="Gene3D" id="1.10.10.10">
    <property type="entry name" value="Winged helix-like DNA-binding domain superfamily/Winged helix DNA-binding domain"/>
    <property type="match status" value="1"/>
</dbReference>
<dbReference type="OMA" id="ANDWIGT"/>